<feature type="non-terminal residue" evidence="1">
    <location>
        <position position="46"/>
    </location>
</feature>
<dbReference type="AlphaFoldDB" id="X1MJ87"/>
<reference evidence="1" key="1">
    <citation type="journal article" date="2014" name="Front. Microbiol.">
        <title>High frequency of phylogenetically diverse reductive dehalogenase-homologous genes in deep subseafloor sedimentary metagenomes.</title>
        <authorList>
            <person name="Kawai M."/>
            <person name="Futagami T."/>
            <person name="Toyoda A."/>
            <person name="Takaki Y."/>
            <person name="Nishi S."/>
            <person name="Hori S."/>
            <person name="Arai W."/>
            <person name="Tsubouchi T."/>
            <person name="Morono Y."/>
            <person name="Uchiyama I."/>
            <person name="Ito T."/>
            <person name="Fujiyama A."/>
            <person name="Inagaki F."/>
            <person name="Takami H."/>
        </authorList>
    </citation>
    <scope>NUCLEOTIDE SEQUENCE</scope>
    <source>
        <strain evidence="1">Expedition CK06-06</strain>
    </source>
</reference>
<proteinExistence type="predicted"/>
<sequence>MLLGVFPRIAAALSLPLVAGFMANNAWALSQGMEQFPHCGECFGIW</sequence>
<evidence type="ECO:0000313" key="1">
    <source>
        <dbReference type="EMBL" id="GAI31338.1"/>
    </source>
</evidence>
<dbReference type="EMBL" id="BARV01015522">
    <property type="protein sequence ID" value="GAI31338.1"/>
    <property type="molecule type" value="Genomic_DNA"/>
</dbReference>
<organism evidence="1">
    <name type="scientific">marine sediment metagenome</name>
    <dbReference type="NCBI Taxonomy" id="412755"/>
    <lineage>
        <taxon>unclassified sequences</taxon>
        <taxon>metagenomes</taxon>
        <taxon>ecological metagenomes</taxon>
    </lineage>
</organism>
<name>X1MJ87_9ZZZZ</name>
<protein>
    <submittedName>
        <fullName evidence="1">Uncharacterized protein</fullName>
    </submittedName>
</protein>
<comment type="caution">
    <text evidence="1">The sequence shown here is derived from an EMBL/GenBank/DDBJ whole genome shotgun (WGS) entry which is preliminary data.</text>
</comment>
<accession>X1MJ87</accession>
<gene>
    <name evidence="1" type="ORF">S06H3_26816</name>
</gene>